<name>A0A2G2YGG0_CAPAN</name>
<evidence type="ECO:0000313" key="3">
    <source>
        <dbReference type="Proteomes" id="UP000222542"/>
    </source>
</evidence>
<feature type="compositionally biased region" description="Basic and acidic residues" evidence="1">
    <location>
        <begin position="97"/>
        <end position="120"/>
    </location>
</feature>
<dbReference type="Proteomes" id="UP000222542">
    <property type="component" value="Unassembled WGS sequence"/>
</dbReference>
<proteinExistence type="predicted"/>
<reference evidence="2 3" key="1">
    <citation type="journal article" date="2014" name="Nat. Genet.">
        <title>Genome sequence of the hot pepper provides insights into the evolution of pungency in Capsicum species.</title>
        <authorList>
            <person name="Kim S."/>
            <person name="Park M."/>
            <person name="Yeom S.I."/>
            <person name="Kim Y.M."/>
            <person name="Lee J.M."/>
            <person name="Lee H.A."/>
            <person name="Seo E."/>
            <person name="Choi J."/>
            <person name="Cheong K."/>
            <person name="Kim K.T."/>
            <person name="Jung K."/>
            <person name="Lee G.W."/>
            <person name="Oh S.K."/>
            <person name="Bae C."/>
            <person name="Kim S.B."/>
            <person name="Lee H.Y."/>
            <person name="Kim S.Y."/>
            <person name="Kim M.S."/>
            <person name="Kang B.C."/>
            <person name="Jo Y.D."/>
            <person name="Yang H.B."/>
            <person name="Jeong H.J."/>
            <person name="Kang W.H."/>
            <person name="Kwon J.K."/>
            <person name="Shin C."/>
            <person name="Lim J.Y."/>
            <person name="Park J.H."/>
            <person name="Huh J.H."/>
            <person name="Kim J.S."/>
            <person name="Kim B.D."/>
            <person name="Cohen O."/>
            <person name="Paran I."/>
            <person name="Suh M.C."/>
            <person name="Lee S.B."/>
            <person name="Kim Y.K."/>
            <person name="Shin Y."/>
            <person name="Noh S.J."/>
            <person name="Park J."/>
            <person name="Seo Y.S."/>
            <person name="Kwon S.Y."/>
            <person name="Kim H.A."/>
            <person name="Park J.M."/>
            <person name="Kim H.J."/>
            <person name="Choi S.B."/>
            <person name="Bosland P.W."/>
            <person name="Reeves G."/>
            <person name="Jo S.H."/>
            <person name="Lee B.W."/>
            <person name="Cho H.T."/>
            <person name="Choi H.S."/>
            <person name="Lee M.S."/>
            <person name="Yu Y."/>
            <person name="Do Choi Y."/>
            <person name="Park B.S."/>
            <person name="van Deynze A."/>
            <person name="Ashrafi H."/>
            <person name="Hill T."/>
            <person name="Kim W.T."/>
            <person name="Pai H.S."/>
            <person name="Ahn H.K."/>
            <person name="Yeam I."/>
            <person name="Giovannoni J.J."/>
            <person name="Rose J.K."/>
            <person name="Sorensen I."/>
            <person name="Lee S.J."/>
            <person name="Kim R.W."/>
            <person name="Choi I.Y."/>
            <person name="Choi B.S."/>
            <person name="Lim J.S."/>
            <person name="Lee Y.H."/>
            <person name="Choi D."/>
        </authorList>
    </citation>
    <scope>NUCLEOTIDE SEQUENCE [LARGE SCALE GENOMIC DNA]</scope>
    <source>
        <strain evidence="3">cv. CM334</strain>
    </source>
</reference>
<protein>
    <submittedName>
        <fullName evidence="2">Uncharacterized protein</fullName>
    </submittedName>
</protein>
<accession>A0A2G2YGG0</accession>
<dbReference type="EMBL" id="AYRZ02000011">
    <property type="protein sequence ID" value="PHT68838.1"/>
    <property type="molecule type" value="Genomic_DNA"/>
</dbReference>
<evidence type="ECO:0000256" key="1">
    <source>
        <dbReference type="SAM" id="MobiDB-lite"/>
    </source>
</evidence>
<reference evidence="2 3" key="2">
    <citation type="journal article" date="2017" name="Genome Biol.">
        <title>New reference genome sequences of hot pepper reveal the massive evolution of plant disease-resistance genes by retroduplication.</title>
        <authorList>
            <person name="Kim S."/>
            <person name="Park J."/>
            <person name="Yeom S.I."/>
            <person name="Kim Y.M."/>
            <person name="Seo E."/>
            <person name="Kim K.T."/>
            <person name="Kim M.S."/>
            <person name="Lee J.M."/>
            <person name="Cheong K."/>
            <person name="Shin H.S."/>
            <person name="Kim S.B."/>
            <person name="Han K."/>
            <person name="Lee J."/>
            <person name="Park M."/>
            <person name="Lee H.A."/>
            <person name="Lee H.Y."/>
            <person name="Lee Y."/>
            <person name="Oh S."/>
            <person name="Lee J.H."/>
            <person name="Choi E."/>
            <person name="Choi E."/>
            <person name="Lee S.E."/>
            <person name="Jeon J."/>
            <person name="Kim H."/>
            <person name="Choi G."/>
            <person name="Song H."/>
            <person name="Lee J."/>
            <person name="Lee S.C."/>
            <person name="Kwon J.K."/>
            <person name="Lee H.Y."/>
            <person name="Koo N."/>
            <person name="Hong Y."/>
            <person name="Kim R.W."/>
            <person name="Kang W.H."/>
            <person name="Huh J.H."/>
            <person name="Kang B.C."/>
            <person name="Yang T.J."/>
            <person name="Lee Y.H."/>
            <person name="Bennetzen J.L."/>
            <person name="Choi D."/>
        </authorList>
    </citation>
    <scope>NUCLEOTIDE SEQUENCE [LARGE SCALE GENOMIC DNA]</scope>
    <source>
        <strain evidence="3">cv. CM334</strain>
    </source>
</reference>
<dbReference type="PANTHER" id="PTHR48302:SF2">
    <property type="entry name" value="DUF1985 DOMAIN-CONTAINING PROTEIN"/>
    <property type="match status" value="1"/>
</dbReference>
<dbReference type="Gramene" id="PHT68838">
    <property type="protein sequence ID" value="PHT68838"/>
    <property type="gene ID" value="T459_28325"/>
</dbReference>
<keyword evidence="3" id="KW-1185">Reference proteome</keyword>
<comment type="caution">
    <text evidence="2">The sequence shown here is derived from an EMBL/GenBank/DDBJ whole genome shotgun (WGS) entry which is preliminary data.</text>
</comment>
<gene>
    <name evidence="2" type="ORF">T459_28325</name>
</gene>
<evidence type="ECO:0000313" key="2">
    <source>
        <dbReference type="EMBL" id="PHT68838.1"/>
    </source>
</evidence>
<dbReference type="PANTHER" id="PTHR48302">
    <property type="entry name" value="ULP1 PROTEASE FAMILY, C-TERMINAL CATALYTIC DOMAIN CONTAINING PROTEIN"/>
    <property type="match status" value="1"/>
</dbReference>
<feature type="region of interest" description="Disordered" evidence="1">
    <location>
        <begin position="97"/>
        <end position="155"/>
    </location>
</feature>
<sequence length="320" mass="36368">MSYALQIWWSEYCSEVDKSLAIRENNLIQRMINWKVVKPKPRYEDFMEDMFSKVDMKFNELQMLMIDHYIGIVKVVKEGSTSYDKVAHSLVHESEKYFPDREVNPPQSHNEHNTDAKSENIIEDVGQSSKVGSNKGGADKRVKEADREYTDKVEEEEISNTVAEIDKGLRDERLKEAEEDLHNIADHLHKAIALVVAQLSAAYPTGITNSQLFITDSAMIAIDTCNLQGNTNSQSYISDSPIAAMSQVLVCKTNLSNVIKKLAQGNKQYSKLYQSPYINVFYSGSKDKVVIQSCKNLNYSFEGHNIYGTYAEELFSKFSL</sequence>
<organism evidence="2 3">
    <name type="scientific">Capsicum annuum</name>
    <name type="common">Capsicum pepper</name>
    <dbReference type="NCBI Taxonomy" id="4072"/>
    <lineage>
        <taxon>Eukaryota</taxon>
        <taxon>Viridiplantae</taxon>
        <taxon>Streptophyta</taxon>
        <taxon>Embryophyta</taxon>
        <taxon>Tracheophyta</taxon>
        <taxon>Spermatophyta</taxon>
        <taxon>Magnoliopsida</taxon>
        <taxon>eudicotyledons</taxon>
        <taxon>Gunneridae</taxon>
        <taxon>Pentapetalae</taxon>
        <taxon>asterids</taxon>
        <taxon>lamiids</taxon>
        <taxon>Solanales</taxon>
        <taxon>Solanaceae</taxon>
        <taxon>Solanoideae</taxon>
        <taxon>Capsiceae</taxon>
        <taxon>Capsicum</taxon>
    </lineage>
</organism>
<dbReference type="AlphaFoldDB" id="A0A2G2YGG0"/>
<feature type="compositionally biased region" description="Basic and acidic residues" evidence="1">
    <location>
        <begin position="137"/>
        <end position="152"/>
    </location>
</feature>